<reference evidence="3" key="1">
    <citation type="journal article" date="2019" name="Int. J. Syst. Evol. Microbiol.">
        <title>The Global Catalogue of Microorganisms (GCM) 10K type strain sequencing project: providing services to taxonomists for standard genome sequencing and annotation.</title>
        <authorList>
            <consortium name="The Broad Institute Genomics Platform"/>
            <consortium name="The Broad Institute Genome Sequencing Center for Infectious Disease"/>
            <person name="Wu L."/>
            <person name="Ma J."/>
        </authorList>
    </citation>
    <scope>NUCLEOTIDE SEQUENCE [LARGE SCALE GENOMIC DNA]</scope>
    <source>
        <strain evidence="3">CGMCC 1.15928</strain>
    </source>
</reference>
<dbReference type="Proteomes" id="UP000628854">
    <property type="component" value="Unassembled WGS sequence"/>
</dbReference>
<name>A0ABQ1JRD8_9PROT</name>
<evidence type="ECO:0000256" key="1">
    <source>
        <dbReference type="SAM" id="MobiDB-lite"/>
    </source>
</evidence>
<evidence type="ECO:0000313" key="3">
    <source>
        <dbReference type="Proteomes" id="UP000628854"/>
    </source>
</evidence>
<feature type="region of interest" description="Disordered" evidence="1">
    <location>
        <begin position="23"/>
        <end position="50"/>
    </location>
</feature>
<feature type="compositionally biased region" description="Basic and acidic residues" evidence="1">
    <location>
        <begin position="27"/>
        <end position="38"/>
    </location>
</feature>
<sequence length="108" mass="11823">MFKVGLSAAAAIVLGGAIHADPTAQARGDRLSPAHEKQSTIPPGQAKKTWHRGEALPVRYRNARISDLKRHDLRQPPEGYRWVRVEDEAYLIHVTSGIIAEAVSSAFS</sequence>
<organism evidence="2 3">
    <name type="scientific">Henriciella pelagia</name>
    <dbReference type="NCBI Taxonomy" id="1977912"/>
    <lineage>
        <taxon>Bacteria</taxon>
        <taxon>Pseudomonadati</taxon>
        <taxon>Pseudomonadota</taxon>
        <taxon>Alphaproteobacteria</taxon>
        <taxon>Hyphomonadales</taxon>
        <taxon>Hyphomonadaceae</taxon>
        <taxon>Henriciella</taxon>
    </lineage>
</organism>
<gene>
    <name evidence="2" type="ORF">GCM10011503_22980</name>
</gene>
<keyword evidence="3" id="KW-1185">Reference proteome</keyword>
<dbReference type="Gene3D" id="3.10.450.160">
    <property type="entry name" value="inner membrane protein cigr"/>
    <property type="match status" value="1"/>
</dbReference>
<dbReference type="RefSeq" id="WP_084391981.1">
    <property type="nucleotide sequence ID" value="NZ_BMKF01000002.1"/>
</dbReference>
<comment type="caution">
    <text evidence="2">The sequence shown here is derived from an EMBL/GenBank/DDBJ whole genome shotgun (WGS) entry which is preliminary data.</text>
</comment>
<dbReference type="InterPro" id="IPR024572">
    <property type="entry name" value="RcnB"/>
</dbReference>
<evidence type="ECO:0008006" key="4">
    <source>
        <dbReference type="Google" id="ProtNLM"/>
    </source>
</evidence>
<dbReference type="EMBL" id="BMKF01000002">
    <property type="protein sequence ID" value="GGB73674.1"/>
    <property type="molecule type" value="Genomic_DNA"/>
</dbReference>
<protein>
    <recommendedName>
        <fullName evidence="4">Regulator RcnB of Ni and Co efflux</fullName>
    </recommendedName>
</protein>
<proteinExistence type="predicted"/>
<dbReference type="Pfam" id="PF11776">
    <property type="entry name" value="RcnB"/>
    <property type="match status" value="1"/>
</dbReference>
<accession>A0ABQ1JRD8</accession>
<evidence type="ECO:0000313" key="2">
    <source>
        <dbReference type="EMBL" id="GGB73674.1"/>
    </source>
</evidence>